<dbReference type="OrthoDB" id="9795264at2"/>
<dbReference type="STRING" id="1503.CLPU_2c01250"/>
<evidence type="ECO:0008006" key="3">
    <source>
        <dbReference type="Google" id="ProtNLM"/>
    </source>
</evidence>
<proteinExistence type="predicted"/>
<gene>
    <name evidence="1" type="ORF">CLPU_2c01250</name>
</gene>
<sequence length="74" mass="8114">MASKKLNMVFRTAKGSRSTISIENVKDDVTEVEVKSAMDDILSRNVFATEKNGELASIVEAKIVSTDIVKLNVQ</sequence>
<dbReference type="RefSeq" id="WP_050354066.1">
    <property type="nucleotide sequence ID" value="NZ_LGSS01000002.1"/>
</dbReference>
<name>A0A0L0WDX4_GOTPU</name>
<comment type="caution">
    <text evidence="1">The sequence shown here is derived from an EMBL/GenBank/DDBJ whole genome shotgun (WGS) entry which is preliminary data.</text>
</comment>
<evidence type="ECO:0000313" key="1">
    <source>
        <dbReference type="EMBL" id="KNF09674.1"/>
    </source>
</evidence>
<accession>A0A0L0WDX4</accession>
<evidence type="ECO:0000313" key="2">
    <source>
        <dbReference type="Proteomes" id="UP000037267"/>
    </source>
</evidence>
<dbReference type="EMBL" id="LGSS01000002">
    <property type="protein sequence ID" value="KNF09674.1"/>
    <property type="molecule type" value="Genomic_DNA"/>
</dbReference>
<organism evidence="1 2">
    <name type="scientific">Gottschalkia purinilytica</name>
    <name type="common">Clostridium purinilyticum</name>
    <dbReference type="NCBI Taxonomy" id="1503"/>
    <lineage>
        <taxon>Bacteria</taxon>
        <taxon>Bacillati</taxon>
        <taxon>Bacillota</taxon>
        <taxon>Tissierellia</taxon>
        <taxon>Tissierellales</taxon>
        <taxon>Gottschalkiaceae</taxon>
        <taxon>Gottschalkia</taxon>
    </lineage>
</organism>
<keyword evidence="2" id="KW-1185">Reference proteome</keyword>
<dbReference type="Pfam" id="PF11148">
    <property type="entry name" value="DUF2922"/>
    <property type="match status" value="1"/>
</dbReference>
<dbReference type="InterPro" id="IPR021321">
    <property type="entry name" value="DUF2922"/>
</dbReference>
<dbReference type="AlphaFoldDB" id="A0A0L0WDX4"/>
<dbReference type="Proteomes" id="UP000037267">
    <property type="component" value="Unassembled WGS sequence"/>
</dbReference>
<protein>
    <recommendedName>
        <fullName evidence="3">DUF2922 domain-containing protein</fullName>
    </recommendedName>
</protein>
<reference evidence="2" key="1">
    <citation type="submission" date="2015-07" db="EMBL/GenBank/DDBJ databases">
        <title>Draft genome sequence of the purine-degrading Gottschalkia purinilyticum DSM 1384 (formerly Clostridium purinilyticum).</title>
        <authorList>
            <person name="Poehlein A."/>
            <person name="Schiel-Bengelsdorf B."/>
            <person name="Bengelsdorf F.R."/>
            <person name="Daniel R."/>
            <person name="Duerre P."/>
        </authorList>
    </citation>
    <scope>NUCLEOTIDE SEQUENCE [LARGE SCALE GENOMIC DNA]</scope>
    <source>
        <strain evidence="2">DSM 1384</strain>
    </source>
</reference>